<dbReference type="EMBL" id="AGCK01000026">
    <property type="protein sequence ID" value="EHM54739.1"/>
    <property type="molecule type" value="Genomic_DNA"/>
</dbReference>
<evidence type="ECO:0000313" key="1">
    <source>
        <dbReference type="EMBL" id="EHM54739.1"/>
    </source>
</evidence>
<evidence type="ECO:0000313" key="2">
    <source>
        <dbReference type="Proteomes" id="UP000004459"/>
    </source>
</evidence>
<dbReference type="Proteomes" id="UP000004459">
    <property type="component" value="Unassembled WGS sequence"/>
</dbReference>
<protein>
    <submittedName>
        <fullName evidence="1">Uncharacterized protein</fullName>
    </submittedName>
</protein>
<reference evidence="1 2" key="1">
    <citation type="submission" date="2011-08" db="EMBL/GenBank/DDBJ databases">
        <authorList>
            <person name="Weinstock G."/>
            <person name="Sodergren E."/>
            <person name="Clifton S."/>
            <person name="Fulton L."/>
            <person name="Fulton B."/>
            <person name="Courtney L."/>
            <person name="Fronick C."/>
            <person name="Harrison M."/>
            <person name="Strong C."/>
            <person name="Farmer C."/>
            <person name="Delahaunty K."/>
            <person name="Markovic C."/>
            <person name="Hall O."/>
            <person name="Minx P."/>
            <person name="Tomlinson C."/>
            <person name="Mitreva M."/>
            <person name="Hou S."/>
            <person name="Chen J."/>
            <person name="Wollam A."/>
            <person name="Pepin K.H."/>
            <person name="Johnson M."/>
            <person name="Bhonagiri V."/>
            <person name="Zhang X."/>
            <person name="Suruliraj S."/>
            <person name="Warren W."/>
            <person name="Chinwalla A."/>
            <person name="Mardis E.R."/>
            <person name="Wilson R.K."/>
        </authorList>
    </citation>
    <scope>NUCLEOTIDE SEQUENCE [LARGE SCALE GENOMIC DNA]</scope>
    <source>
        <strain evidence="1 2">ATCC 29863</strain>
    </source>
</reference>
<organism evidence="1 2">
    <name type="scientific">Flavonifractor plautii ATCC 29863</name>
    <dbReference type="NCBI Taxonomy" id="411475"/>
    <lineage>
        <taxon>Bacteria</taxon>
        <taxon>Bacillati</taxon>
        <taxon>Bacillota</taxon>
        <taxon>Clostridia</taxon>
        <taxon>Eubacteriales</taxon>
        <taxon>Oscillospiraceae</taxon>
        <taxon>Flavonifractor</taxon>
    </lineage>
</organism>
<accession>G9YLJ6</accession>
<gene>
    <name evidence="1" type="ORF">HMPREF0372_00362</name>
</gene>
<dbReference type="SUPFAM" id="SSF57783">
    <property type="entry name" value="Zinc beta-ribbon"/>
    <property type="match status" value="1"/>
</dbReference>
<dbReference type="HOGENOM" id="CLU_3183964_0_0_9"/>
<dbReference type="AlphaFoldDB" id="G9YLJ6"/>
<comment type="caution">
    <text evidence="1">The sequence shown here is derived from an EMBL/GenBank/DDBJ whole genome shotgun (WGS) entry which is preliminary data.</text>
</comment>
<proteinExistence type="predicted"/>
<name>G9YLJ6_FLAPL</name>
<sequence>MNCVWLGRYARPKCPYCEKRFPMWGRNITVCPHCGKHFKEEETDEF</sequence>